<dbReference type="PANTHER" id="PTHR15012:SF33">
    <property type="entry name" value="PROTEIN SHROOM3"/>
    <property type="match status" value="1"/>
</dbReference>
<dbReference type="RefSeq" id="XP_060542438.1">
    <property type="nucleotide sequence ID" value="XM_060686455.1"/>
</dbReference>
<dbReference type="InterPro" id="IPR036034">
    <property type="entry name" value="PDZ_sf"/>
</dbReference>
<feature type="compositionally biased region" description="Basic and acidic residues" evidence="8">
    <location>
        <begin position="749"/>
        <end position="761"/>
    </location>
</feature>
<protein>
    <submittedName>
        <fullName evidence="12">Protein Shroom3</fullName>
    </submittedName>
</protein>
<feature type="compositionally biased region" description="Polar residues" evidence="8">
    <location>
        <begin position="795"/>
        <end position="804"/>
    </location>
</feature>
<feature type="compositionally biased region" description="Polar residues" evidence="8">
    <location>
        <begin position="185"/>
        <end position="195"/>
    </location>
</feature>
<evidence type="ECO:0000256" key="7">
    <source>
        <dbReference type="SAM" id="Coils"/>
    </source>
</evidence>
<gene>
    <name evidence="12" type="primary">SHROOM3</name>
</gene>
<evidence type="ECO:0000256" key="4">
    <source>
        <dbReference type="ARBA" id="ARBA00022701"/>
    </source>
</evidence>
<feature type="domain" description="PDZ" evidence="10">
    <location>
        <begin position="67"/>
        <end position="141"/>
    </location>
</feature>
<keyword evidence="9" id="KW-0732">Signal</keyword>
<comment type="similarity">
    <text evidence="2">Belongs to the shroom family.</text>
</comment>
<feature type="compositionally biased region" description="Polar residues" evidence="8">
    <location>
        <begin position="1511"/>
        <end position="1520"/>
    </location>
</feature>
<feature type="signal peptide" evidence="9">
    <location>
        <begin position="1"/>
        <end position="16"/>
    </location>
</feature>
<dbReference type="GeneID" id="117673650"/>
<feature type="compositionally biased region" description="Polar residues" evidence="8">
    <location>
        <begin position="388"/>
        <end position="397"/>
    </location>
</feature>
<feature type="compositionally biased region" description="Polar residues" evidence="8">
    <location>
        <begin position="1240"/>
        <end position="1249"/>
    </location>
</feature>
<dbReference type="Pfam" id="PF08688">
    <property type="entry name" value="ASD1"/>
    <property type="match status" value="1"/>
</dbReference>
<feature type="region of interest" description="Disordered" evidence="8">
    <location>
        <begin position="795"/>
        <end position="814"/>
    </location>
</feature>
<feature type="region of interest" description="Disordered" evidence="8">
    <location>
        <begin position="470"/>
        <end position="492"/>
    </location>
</feature>
<feature type="compositionally biased region" description="Basic residues" evidence="8">
    <location>
        <begin position="1733"/>
        <end position="1742"/>
    </location>
</feature>
<dbReference type="Proteomes" id="UP001652622">
    <property type="component" value="Unplaced"/>
</dbReference>
<feature type="region of interest" description="Disordered" evidence="8">
    <location>
        <begin position="1386"/>
        <end position="1406"/>
    </location>
</feature>
<feature type="compositionally biased region" description="Basic and acidic residues" evidence="8">
    <location>
        <begin position="955"/>
        <end position="970"/>
    </location>
</feature>
<feature type="compositionally biased region" description="Basic and acidic residues" evidence="8">
    <location>
        <begin position="1663"/>
        <end position="1674"/>
    </location>
</feature>
<dbReference type="SMART" id="SM00228">
    <property type="entry name" value="PDZ"/>
    <property type="match status" value="1"/>
</dbReference>
<dbReference type="InterPro" id="IPR001478">
    <property type="entry name" value="PDZ"/>
</dbReference>
<evidence type="ECO:0000256" key="9">
    <source>
        <dbReference type="SAM" id="SignalP"/>
    </source>
</evidence>
<feature type="region of interest" description="Disordered" evidence="8">
    <location>
        <begin position="1421"/>
        <end position="1547"/>
    </location>
</feature>
<feature type="compositionally biased region" description="Polar residues" evidence="8">
    <location>
        <begin position="939"/>
        <end position="948"/>
    </location>
</feature>
<feature type="compositionally biased region" description="Polar residues" evidence="8">
    <location>
        <begin position="1488"/>
        <end position="1499"/>
    </location>
</feature>
<keyword evidence="6" id="KW-0206">Cytoskeleton</keyword>
<keyword evidence="3" id="KW-0963">Cytoplasm</keyword>
<name>A0ABM3Z239_PANGU</name>
<proteinExistence type="inferred from homology"/>
<evidence type="ECO:0000313" key="11">
    <source>
        <dbReference type="Proteomes" id="UP001652622"/>
    </source>
</evidence>
<keyword evidence="4" id="KW-0493">Microtubule</keyword>
<keyword evidence="5" id="KW-0009">Actin-binding</keyword>
<feature type="compositionally biased region" description="Basic and acidic residues" evidence="8">
    <location>
        <begin position="1429"/>
        <end position="1439"/>
    </location>
</feature>
<keyword evidence="7" id="KW-0175">Coiled coil</keyword>
<feature type="coiled-coil region" evidence="7">
    <location>
        <begin position="1866"/>
        <end position="1893"/>
    </location>
</feature>
<comment type="subcellular location">
    <subcellularLocation>
        <location evidence="1">Cytoplasm</location>
        <location evidence="1">Cytoskeleton</location>
    </subcellularLocation>
</comment>
<dbReference type="InterPro" id="IPR027685">
    <property type="entry name" value="Shroom_fam"/>
</dbReference>
<feature type="region of interest" description="Disordered" evidence="8">
    <location>
        <begin position="1235"/>
        <end position="1326"/>
    </location>
</feature>
<feature type="compositionally biased region" description="Low complexity" evidence="8">
    <location>
        <begin position="1447"/>
        <end position="1467"/>
    </location>
</feature>
<evidence type="ECO:0000256" key="2">
    <source>
        <dbReference type="ARBA" id="ARBA00006469"/>
    </source>
</evidence>
<feature type="region of interest" description="Disordered" evidence="8">
    <location>
        <begin position="1156"/>
        <end position="1194"/>
    </location>
</feature>
<feature type="region of interest" description="Disordered" evidence="8">
    <location>
        <begin position="916"/>
        <end position="983"/>
    </location>
</feature>
<evidence type="ECO:0000256" key="6">
    <source>
        <dbReference type="ARBA" id="ARBA00023212"/>
    </source>
</evidence>
<feature type="chain" id="PRO_5045114116" evidence="9">
    <location>
        <begin position="17"/>
        <end position="2073"/>
    </location>
</feature>
<accession>A0ABM3Z239</accession>
<feature type="region of interest" description="Disordered" evidence="8">
    <location>
        <begin position="749"/>
        <end position="785"/>
    </location>
</feature>
<feature type="compositionally biased region" description="Basic and acidic residues" evidence="8">
    <location>
        <begin position="1500"/>
        <end position="1510"/>
    </location>
</feature>
<feature type="region of interest" description="Disordered" evidence="8">
    <location>
        <begin position="1069"/>
        <end position="1096"/>
    </location>
</feature>
<dbReference type="InterPro" id="IPR014799">
    <property type="entry name" value="ASD2_dom"/>
</dbReference>
<dbReference type="CDD" id="cd06750">
    <property type="entry name" value="PDZ_shroom2_3_4-like"/>
    <property type="match status" value="1"/>
</dbReference>
<evidence type="ECO:0000256" key="3">
    <source>
        <dbReference type="ARBA" id="ARBA00022490"/>
    </source>
</evidence>
<dbReference type="Pfam" id="PF00595">
    <property type="entry name" value="PDZ"/>
    <property type="match status" value="1"/>
</dbReference>
<evidence type="ECO:0000256" key="1">
    <source>
        <dbReference type="ARBA" id="ARBA00004245"/>
    </source>
</evidence>
<feature type="region of interest" description="Disordered" evidence="8">
    <location>
        <begin position="146"/>
        <end position="203"/>
    </location>
</feature>
<dbReference type="Pfam" id="PF08687">
    <property type="entry name" value="ASD2"/>
    <property type="match status" value="1"/>
</dbReference>
<evidence type="ECO:0000259" key="10">
    <source>
        <dbReference type="SMART" id="SM00228"/>
    </source>
</evidence>
<feature type="region of interest" description="Disordered" evidence="8">
    <location>
        <begin position="1604"/>
        <end position="1751"/>
    </location>
</feature>
<keyword evidence="11" id="KW-1185">Reference proteome</keyword>
<feature type="compositionally biased region" description="Polar residues" evidence="8">
    <location>
        <begin position="1535"/>
        <end position="1547"/>
    </location>
</feature>
<feature type="region of interest" description="Disordered" evidence="8">
    <location>
        <begin position="1009"/>
        <end position="1040"/>
    </location>
</feature>
<dbReference type="Gene3D" id="2.30.42.10">
    <property type="match status" value="1"/>
</dbReference>
<feature type="compositionally biased region" description="Basic and acidic residues" evidence="8">
    <location>
        <begin position="1702"/>
        <end position="1718"/>
    </location>
</feature>
<evidence type="ECO:0000256" key="5">
    <source>
        <dbReference type="ARBA" id="ARBA00023203"/>
    </source>
</evidence>
<evidence type="ECO:0000313" key="12">
    <source>
        <dbReference type="RefSeq" id="XP_060542438.1"/>
    </source>
</evidence>
<feature type="compositionally biased region" description="Polar residues" evidence="8">
    <location>
        <begin position="148"/>
        <end position="158"/>
    </location>
</feature>
<feature type="compositionally biased region" description="Basic and acidic residues" evidence="8">
    <location>
        <begin position="1253"/>
        <end position="1262"/>
    </location>
</feature>
<dbReference type="PANTHER" id="PTHR15012">
    <property type="entry name" value="APICAL PROTEIN/SHROOM-RELATED"/>
    <property type="match status" value="1"/>
</dbReference>
<dbReference type="InterPro" id="IPR014800">
    <property type="entry name" value="ASD1_dom"/>
</dbReference>
<feature type="compositionally biased region" description="Basic and acidic residues" evidence="8">
    <location>
        <begin position="1071"/>
        <end position="1087"/>
    </location>
</feature>
<evidence type="ECO:0000256" key="8">
    <source>
        <dbReference type="SAM" id="MobiDB-lite"/>
    </source>
</evidence>
<sequence>MWRFFIINAHVPRLFGLLRVCSEDTWKDKVMRFMMLDSINRSVISSKSNSIHKGRYLYLEVLLQGGAPWGFTLKGGLEHKEPLIISKIEKGGKADLLNSRLQPGDEVILINEVSLSSSRQKAISLVKGSWKTLKLVVRRDTLAAEGLSATNTPQSPNSEGHKSDSQSGKTSWLNEVKLRLKNRQSDPVSNRSHSWQPAKFPENPADLSMMQVSQGTISSPWHQAYHPSSSTNDLSNFDHGFLRKSPDQYSSRGSMESLDHLPAGYTHPSCHLSPAKSTSSIDQLAHLHSKRDSAYSSFSTSSSTPEYQLPPFCKERSYSMENVHSRARPQEGGMRQADIRYIKTVYNAQRGVSEEYEVKSSALVPSGEAHPKGYSASRPHGHHKGPQARNSLDNESQYAKGPPMPPTRSDSYAATRHHDRPSSWSSHEQRKALRSHSKNAWLLLGQGTPPPGQLSKPAFLEGQLHTVMERSPEGSPTMKPKQGYPQATQPGQPLLPTGVYPVPSPEPHFALVPHSSANNSGLVYPALAKESGHAPPPASFPASYEKAVSCKPLPVMDENGNQSIPSKATVFYHPECGPSGAGKKKMDNETSKVILYRTHPQAYPNSPRQEEEAEPTYIAQPNIQESANDAQYLNHAFQPWSFHLRDGMAESKACCPSKAYSSKEQQEDWNANLPINECDPTTQWNPNKAKQYLFSSLQNIPESTQLQNPMDLKEAQSGRTCSGAKWHFVNYANQEEKDVKEQAPEYWQDRERRATEDHRDATTSADYSHGMEPNYEEPSAPLLPQTSDFRADQFRSCSNNSFQPPWSGKKESRKTRCSVLEKVSKIERREQGHQRPQSANSLSQNSKKSGVEDSRRRHNSQEYGQLLDEHGRPASTNNSDLYPNVLYLNERSTGKPEKANRYSAEQQRVIAAALIAPPDQQSTYRHGGSSKESHKKSGQLQRSRSTFQLLDEPEREVLQKVSAKEPHGSQRDAPVNRTYRNSIKDAQSKVLRATSFRRKDLNISPAFGKEVQRSTPRPASAHTGMRSTTASPHTPKERHSITPTEIKMDPINKDGLPGPLHVHRIGGRKRLTSEQKKRSYSEPEKMNEIGVSDNDLSPSSLQKKMLQFVFQESTVADRRKIFEKENKACSTINLSRPELKQLQQNALADYIKRKIGKRPSSASQEREGSQTPCRQTNGQESQSLSPASSMNSLQDQSLFHTRETLEWASRMGHVYSPLPGLHGCFNPIEFESKMAGHPNHGSSKSSTPSWLKADGRPDHRVNPELTKSTQTDLDICTPPHPVHQILEKKTRLTKKPGKSASAEDLLDRTENQPMTMHVRSRSSPSADKMCQVRTGIEEISTSCSVMLFFLPSFCFVLFHFEKTLVFLLSPRSFGNSKRGHLEKSAFTQYRPHHSSENVGSSAPPAERQKVPDILRHHSRTSAFVSPCPDMKEKHSEAKQGFRRVAPSKASYSSRSSASSTPTLSDFSAAGDNTLTRWPPRADKEDNNKTPSQVLESVNHPSKEPGEETTWKSKPTLSQRQAPAKMKWAREDNHPKSSTSVQTSGQKVFQQWHGIPSKNSSFSEPESLSSQGRLSLRISETYLQMSPPLFCREEDDDDVFIQEAQTHPMGDLSEYPPPPESPIDNLEEFPSPPPSVAFEEDNPASDSSISLADEKMTTRNLKAFSRDFSMRDKPGPDFLRTNISPSVGSSEPKATGVPPSPEAQERHAAIEGTVEKEPSQEATTASEASEKKEFRLKKSKRKEKTREDLKEESLAKEIVHKDKSLCSILDPDSKMKTTMDLMEGIFPRGSRVLKESAKKRIMQKRIKDSASNFSPAGNKSNEKEAAMTMPVACPTYYSVSVPKAELLNKIKNLPEEAGGDDEQVDINEKKAELIQSLTHKLEILKEAKESLLADIKLNNTLGEEVEALISGLCKPNEFDKYRMFIGDLDKVVSLLLSLSGRLARVENVLSSLGEDADKQEWVSLNEKRKMLAGQHEDARELKENLDRRERVVLDILCSYFSEEQLQDYQHFVKMKSGLLIEQRELDDKIKLGQEQLKCLLESLPTEYFLESKMAAEPPAIPGASCENRSTPSFL</sequence>
<feature type="compositionally biased region" description="Polar residues" evidence="8">
    <location>
        <begin position="1169"/>
        <end position="1194"/>
    </location>
</feature>
<feature type="compositionally biased region" description="Polar residues" evidence="8">
    <location>
        <begin position="834"/>
        <end position="848"/>
    </location>
</feature>
<dbReference type="SUPFAM" id="SSF50156">
    <property type="entry name" value="PDZ domain-like"/>
    <property type="match status" value="1"/>
</dbReference>
<reference evidence="12" key="1">
    <citation type="submission" date="2025-08" db="UniProtKB">
        <authorList>
            <consortium name="RefSeq"/>
        </authorList>
    </citation>
    <scope>IDENTIFICATION</scope>
    <source>
        <tissue evidence="12">Blood</tissue>
    </source>
</reference>
<organism evidence="11 12">
    <name type="scientific">Pantherophis guttatus</name>
    <name type="common">Corn snake</name>
    <name type="synonym">Elaphe guttata</name>
    <dbReference type="NCBI Taxonomy" id="94885"/>
    <lineage>
        <taxon>Eukaryota</taxon>
        <taxon>Metazoa</taxon>
        <taxon>Chordata</taxon>
        <taxon>Craniata</taxon>
        <taxon>Vertebrata</taxon>
        <taxon>Euteleostomi</taxon>
        <taxon>Lepidosauria</taxon>
        <taxon>Squamata</taxon>
        <taxon>Bifurcata</taxon>
        <taxon>Unidentata</taxon>
        <taxon>Episquamata</taxon>
        <taxon>Toxicofera</taxon>
        <taxon>Serpentes</taxon>
        <taxon>Colubroidea</taxon>
        <taxon>Colubridae</taxon>
        <taxon>Colubrinae</taxon>
        <taxon>Pantherophis</taxon>
    </lineage>
</organism>
<dbReference type="Gene3D" id="6.10.250.3120">
    <property type="match status" value="1"/>
</dbReference>
<feature type="region of interest" description="Disordered" evidence="8">
    <location>
        <begin position="365"/>
        <end position="432"/>
    </location>
</feature>
<feature type="region of interest" description="Disordered" evidence="8">
    <location>
        <begin position="825"/>
        <end position="860"/>
    </location>
</feature>